<comment type="caution">
    <text evidence="2">The sequence shown here is derived from an EMBL/GenBank/DDBJ whole genome shotgun (WGS) entry which is preliminary data.</text>
</comment>
<keyword evidence="1" id="KW-0472">Membrane</keyword>
<dbReference type="EMBL" id="MLIS01000003">
    <property type="protein sequence ID" value="OHU76447.1"/>
    <property type="molecule type" value="Genomic_DNA"/>
</dbReference>
<feature type="transmembrane region" description="Helical" evidence="1">
    <location>
        <begin position="47"/>
        <end position="67"/>
    </location>
</feature>
<evidence type="ECO:0000256" key="1">
    <source>
        <dbReference type="SAM" id="Phobius"/>
    </source>
</evidence>
<keyword evidence="1" id="KW-1133">Transmembrane helix</keyword>
<proteinExistence type="predicted"/>
<gene>
    <name evidence="2" type="ORF">BKG84_23110</name>
</gene>
<dbReference type="AlphaFoldDB" id="A0A1S1M172"/>
<dbReference type="Proteomes" id="UP000179441">
    <property type="component" value="Unassembled WGS sequence"/>
</dbReference>
<keyword evidence="1" id="KW-0812">Transmembrane</keyword>
<evidence type="ECO:0000313" key="2">
    <source>
        <dbReference type="EMBL" id="OHU76447.1"/>
    </source>
</evidence>
<protein>
    <submittedName>
        <fullName evidence="2">Uncharacterized protein</fullName>
    </submittedName>
</protein>
<organism evidence="2 3">
    <name type="scientific">Mycobacteroides chelonae</name>
    <name type="common">Mycobacterium chelonae</name>
    <dbReference type="NCBI Taxonomy" id="1774"/>
    <lineage>
        <taxon>Bacteria</taxon>
        <taxon>Bacillati</taxon>
        <taxon>Actinomycetota</taxon>
        <taxon>Actinomycetes</taxon>
        <taxon>Mycobacteriales</taxon>
        <taxon>Mycobacteriaceae</taxon>
        <taxon>Mycobacteroides</taxon>
    </lineage>
</organism>
<evidence type="ECO:0000313" key="3">
    <source>
        <dbReference type="Proteomes" id="UP000179441"/>
    </source>
</evidence>
<reference evidence="2 3" key="1">
    <citation type="submission" date="2016-10" db="EMBL/GenBank/DDBJ databases">
        <title>Evaluation of Human, Veterinary and Environmental Mycobacterium chelonae Isolates by Core Genome Phylogenomic Analysis, Targeted Gene Comparison, and Anti-microbial Susceptibility Patterns: A Tale of Mistaken Identities.</title>
        <authorList>
            <person name="Fogelson S.B."/>
            <person name="Camus A.C."/>
            <person name="Lorenz W."/>
            <person name="Vasireddy R."/>
            <person name="Vasireddy S."/>
            <person name="Smith T."/>
            <person name="Brown-Elliott B.A."/>
            <person name="Wallace R.J.Jr."/>
            <person name="Hasan N.A."/>
            <person name="Reischl U."/>
            <person name="Sanchez S."/>
        </authorList>
    </citation>
    <scope>NUCLEOTIDE SEQUENCE [LARGE SCALE GENOMIC DNA]</scope>
    <source>
        <strain evidence="2 3">15518</strain>
    </source>
</reference>
<name>A0A1S1M172_MYCCH</name>
<accession>A0A1S1M172</accession>
<keyword evidence="3" id="KW-1185">Reference proteome</keyword>
<sequence length="95" mass="10254">MPSESSLLANAATSASLYDTAEVHHWEPVQHGMAVTRIRLGLIVQPVGLPLAVWVFSLGAAALLVLLTSRRSAVLSHAPDNAGWQRLLYLGISRR</sequence>